<proteinExistence type="predicted"/>
<reference evidence="2 3" key="1">
    <citation type="journal article" date="2019" name="Int. J. Syst. Evol. Microbiol.">
        <title>The Global Catalogue of Microorganisms (GCM) 10K type strain sequencing project: providing services to taxonomists for standard genome sequencing and annotation.</title>
        <authorList>
            <consortium name="The Broad Institute Genomics Platform"/>
            <consortium name="The Broad Institute Genome Sequencing Center for Infectious Disease"/>
            <person name="Wu L."/>
            <person name="Ma J."/>
        </authorList>
    </citation>
    <scope>NUCLEOTIDE SEQUENCE [LARGE SCALE GENOMIC DNA]</scope>
    <source>
        <strain evidence="2 3">JCM 13244</strain>
    </source>
</reference>
<evidence type="ECO:0000313" key="2">
    <source>
        <dbReference type="EMBL" id="GAA1708338.1"/>
    </source>
</evidence>
<name>A0ABN2IN46_9ACTN</name>
<evidence type="ECO:0000256" key="1">
    <source>
        <dbReference type="SAM" id="MobiDB-lite"/>
    </source>
</evidence>
<accession>A0ABN2IN46</accession>
<protein>
    <submittedName>
        <fullName evidence="2">Uncharacterized protein</fullName>
    </submittedName>
</protein>
<feature type="region of interest" description="Disordered" evidence="1">
    <location>
        <begin position="257"/>
        <end position="291"/>
    </location>
</feature>
<gene>
    <name evidence="2" type="ORF">GCM10009680_56510</name>
</gene>
<sequence length="291" mass="31501">MARLVPARPVPRGRTTVSCPPPSLPTTKADVAAPDYRIDGFEAASDRVQDDFETVTLCDDMYAGLAAHHTVNGRESFLLFYDGAAVWDVPGTAEYIGMHIERDLDERTFTFEVSRQPTVPLAQNWLITRGCPPEGIEPDRSVGPRPADALTARLEDQLRYNAEGRYTLLDQYTHNPGTFQGGVAVSILLYDAHPDAMEKPYRLFLEETGPSFETYTVREGAFPTAEAADEWLNTRDTPLPLAPELPGALGRLAAAARGRSITAVTPSPSPDAPETAPAPAPGGARTRGGRA</sequence>
<evidence type="ECO:0000313" key="3">
    <source>
        <dbReference type="Proteomes" id="UP001499947"/>
    </source>
</evidence>
<feature type="compositionally biased region" description="Pro residues" evidence="1">
    <location>
        <begin position="267"/>
        <end position="280"/>
    </location>
</feature>
<dbReference type="EMBL" id="BAAALR010000063">
    <property type="protein sequence ID" value="GAA1708338.1"/>
    <property type="molecule type" value="Genomic_DNA"/>
</dbReference>
<organism evidence="2 3">
    <name type="scientific">Streptomyces yatensis</name>
    <dbReference type="NCBI Taxonomy" id="155177"/>
    <lineage>
        <taxon>Bacteria</taxon>
        <taxon>Bacillati</taxon>
        <taxon>Actinomycetota</taxon>
        <taxon>Actinomycetes</taxon>
        <taxon>Kitasatosporales</taxon>
        <taxon>Streptomycetaceae</taxon>
        <taxon>Streptomyces</taxon>
        <taxon>Streptomyces violaceusniger group</taxon>
    </lineage>
</organism>
<feature type="region of interest" description="Disordered" evidence="1">
    <location>
        <begin position="1"/>
        <end position="26"/>
    </location>
</feature>
<comment type="caution">
    <text evidence="2">The sequence shown here is derived from an EMBL/GenBank/DDBJ whole genome shotgun (WGS) entry which is preliminary data.</text>
</comment>
<keyword evidence="3" id="KW-1185">Reference proteome</keyword>
<dbReference type="Proteomes" id="UP001499947">
    <property type="component" value="Unassembled WGS sequence"/>
</dbReference>